<dbReference type="InterPro" id="IPR032466">
    <property type="entry name" value="Metal_Hydrolase"/>
</dbReference>
<gene>
    <name evidence="3" type="ORF">HA254_06005</name>
</gene>
<dbReference type="Proteomes" id="UP000565078">
    <property type="component" value="Unassembled WGS sequence"/>
</dbReference>
<dbReference type="PANTHER" id="PTHR43794">
    <property type="entry name" value="AMINOHYDROLASE SSNA-RELATED"/>
    <property type="match status" value="1"/>
</dbReference>
<evidence type="ECO:0000259" key="2">
    <source>
        <dbReference type="Pfam" id="PF01979"/>
    </source>
</evidence>
<dbReference type="Pfam" id="PF01979">
    <property type="entry name" value="Amidohydro_1"/>
    <property type="match status" value="1"/>
</dbReference>
<reference evidence="4" key="1">
    <citation type="journal article" date="2020" name="bioRxiv">
        <title>A rank-normalized archaeal taxonomy based on genome phylogeny resolves widespread incomplete and uneven classifications.</title>
        <authorList>
            <person name="Rinke C."/>
            <person name="Chuvochina M."/>
            <person name="Mussig A.J."/>
            <person name="Chaumeil P.-A."/>
            <person name="Waite D.W."/>
            <person name="Whitman W.B."/>
            <person name="Parks D.H."/>
            <person name="Hugenholtz P."/>
        </authorList>
    </citation>
    <scope>NUCLEOTIDE SEQUENCE [LARGE SCALE GENOMIC DNA]</scope>
</reference>
<dbReference type="InterPro" id="IPR006680">
    <property type="entry name" value="Amidohydro-rel"/>
</dbReference>
<organism evidence="3 4">
    <name type="scientific">Candidatus Iainarchaeum sp</name>
    <dbReference type="NCBI Taxonomy" id="3101447"/>
    <lineage>
        <taxon>Archaea</taxon>
        <taxon>Candidatus Iainarchaeota</taxon>
        <taxon>Candidatus Iainarchaeia</taxon>
        <taxon>Candidatus Iainarchaeales</taxon>
        <taxon>Candidatus Iainarchaeaceae</taxon>
        <taxon>Candidatus Iainarchaeum</taxon>
    </lineage>
</organism>
<proteinExistence type="predicted"/>
<dbReference type="Gene3D" id="3.20.20.140">
    <property type="entry name" value="Metal-dependent hydrolases"/>
    <property type="match status" value="1"/>
</dbReference>
<dbReference type="GO" id="GO:0016810">
    <property type="term" value="F:hydrolase activity, acting on carbon-nitrogen (but not peptide) bonds"/>
    <property type="evidence" value="ECO:0007669"/>
    <property type="project" value="InterPro"/>
</dbReference>
<comment type="caution">
    <text evidence="3">The sequence shown here is derived from an EMBL/GenBank/DDBJ whole genome shotgun (WGS) entry which is preliminary data.</text>
</comment>
<dbReference type="SUPFAM" id="SSF51338">
    <property type="entry name" value="Composite domain of metallo-dependent hydrolases"/>
    <property type="match status" value="1"/>
</dbReference>
<dbReference type="InterPro" id="IPR011059">
    <property type="entry name" value="Metal-dep_hydrolase_composite"/>
</dbReference>
<protein>
    <submittedName>
        <fullName evidence="3">Amidohydrolase</fullName>
    </submittedName>
</protein>
<feature type="domain" description="Amidohydrolase-related" evidence="2">
    <location>
        <begin position="53"/>
        <end position="389"/>
    </location>
</feature>
<evidence type="ECO:0000313" key="4">
    <source>
        <dbReference type="Proteomes" id="UP000565078"/>
    </source>
</evidence>
<evidence type="ECO:0000313" key="3">
    <source>
        <dbReference type="EMBL" id="HIH10190.1"/>
    </source>
</evidence>
<dbReference type="PANTHER" id="PTHR43794:SF11">
    <property type="entry name" value="AMIDOHYDROLASE-RELATED DOMAIN-CONTAINING PROTEIN"/>
    <property type="match status" value="1"/>
</dbReference>
<evidence type="ECO:0000256" key="1">
    <source>
        <dbReference type="ARBA" id="ARBA00022801"/>
    </source>
</evidence>
<dbReference type="Gene3D" id="2.30.40.10">
    <property type="entry name" value="Urease, subunit C, domain 1"/>
    <property type="match status" value="1"/>
</dbReference>
<keyword evidence="1 3" id="KW-0378">Hydrolase</keyword>
<dbReference type="AlphaFoldDB" id="A0A7J4IZB0"/>
<dbReference type="EMBL" id="DUGC01000095">
    <property type="protein sequence ID" value="HIH10190.1"/>
    <property type="molecule type" value="Genomic_DNA"/>
</dbReference>
<dbReference type="InterPro" id="IPR050287">
    <property type="entry name" value="MTA/SAH_deaminase"/>
</dbReference>
<name>A0A7J4IZB0_9ARCH</name>
<sequence length="397" mass="44217">MLLKNCRYILTQDKGRRIFENRDVQTEGNTIAKIAKGISAQRGEEIIDCTRKIVMPGLVNTHTHLGMHSLRGKSDDKELFEWLKELEGEERETGAKKVRENTIAGMREAVRFGTTTIYDSYKYPQERAEEFEKGKVRAVVSSTVYDEKTLQHSKAFLNGLNGKIVRGAIAANSVYNCDEKILQQVADYSNEKGILRRIHVGETRKERFEILKKSGKLAIEYLESAGFLGENCLLVHCIWITKGEIAKIAMHKAKVSHNPVSNMKLASGGVMPLPEMHAQKVVVGLGTDSVASNNNLDMFEEMKMCALLHRHHKWDPAILGSQQVLDMATINGAKCLGIEGIGSIEEGKKADIIALNMDENLLPVNDLVSNIVFAAQGLNVNDVVIDGKQALKDREFI</sequence>
<accession>A0A7J4IZB0</accession>
<dbReference type="CDD" id="cd01298">
    <property type="entry name" value="ATZ_TRZ_like"/>
    <property type="match status" value="1"/>
</dbReference>
<dbReference type="SUPFAM" id="SSF51556">
    <property type="entry name" value="Metallo-dependent hydrolases"/>
    <property type="match status" value="1"/>
</dbReference>